<dbReference type="Pfam" id="PF03232">
    <property type="entry name" value="COQ7"/>
    <property type="match status" value="1"/>
</dbReference>
<dbReference type="GO" id="GO:0005886">
    <property type="term" value="C:plasma membrane"/>
    <property type="evidence" value="ECO:0007669"/>
    <property type="project" value="UniProtKB-SubCell"/>
</dbReference>
<accession>A0A8S8X6Z5</accession>
<feature type="binding site" evidence="8">
    <location>
        <position position="145"/>
    </location>
    <ligand>
        <name>Fe cation</name>
        <dbReference type="ChEBI" id="CHEBI:24875"/>
        <label>2</label>
    </ligand>
</feature>
<proteinExistence type="inferred from homology"/>
<keyword evidence="8" id="KW-1003">Cell membrane</keyword>
<keyword evidence="2 8" id="KW-0831">Ubiquinone biosynthesis</keyword>
<dbReference type="CDD" id="cd01042">
    <property type="entry name" value="DMQH"/>
    <property type="match status" value="1"/>
</dbReference>
<dbReference type="EMBL" id="BOPV01000001">
    <property type="protein sequence ID" value="GIL38783.1"/>
    <property type="molecule type" value="Genomic_DNA"/>
</dbReference>
<keyword evidence="7 8" id="KW-0472">Membrane</keyword>
<comment type="function">
    <text evidence="8">Catalyzes the hydroxylation of 2-nonaprenyl-3-methyl-6-methoxy-1,4-benzoquinol during ubiquinone biosynthesis.</text>
</comment>
<name>A0A8S8X6Z5_9PROT</name>
<dbReference type="Proteomes" id="UP000681075">
    <property type="component" value="Unassembled WGS sequence"/>
</dbReference>
<organism evidence="9 10">
    <name type="scientific">Roseiterribacter gracilis</name>
    <dbReference type="NCBI Taxonomy" id="2812848"/>
    <lineage>
        <taxon>Bacteria</taxon>
        <taxon>Pseudomonadati</taxon>
        <taxon>Pseudomonadota</taxon>
        <taxon>Alphaproteobacteria</taxon>
        <taxon>Rhodospirillales</taxon>
        <taxon>Roseiterribacteraceae</taxon>
        <taxon>Roseiterribacter</taxon>
    </lineage>
</organism>
<evidence type="ECO:0000256" key="3">
    <source>
        <dbReference type="ARBA" id="ARBA00022723"/>
    </source>
</evidence>
<dbReference type="PANTHER" id="PTHR11237">
    <property type="entry name" value="COENZYME Q10 BIOSYNTHESIS PROTEIN 7"/>
    <property type="match status" value="1"/>
</dbReference>
<reference evidence="9" key="1">
    <citation type="submission" date="2021-02" db="EMBL/GenBank/DDBJ databases">
        <title>Genome sequence of Rhodospirillales sp. strain TMPK1 isolated from soil.</title>
        <authorList>
            <person name="Nakai R."/>
            <person name="Kusada H."/>
            <person name="Tamaki H."/>
        </authorList>
    </citation>
    <scope>NUCLEOTIDE SEQUENCE</scope>
    <source>
        <strain evidence="9">TMPK1</strain>
    </source>
</reference>
<keyword evidence="3 8" id="KW-0479">Metal-binding</keyword>
<dbReference type="SUPFAM" id="SSF47240">
    <property type="entry name" value="Ferritin-like"/>
    <property type="match status" value="1"/>
</dbReference>
<feature type="binding site" evidence="8">
    <location>
        <position position="113"/>
    </location>
    <ligand>
        <name>Fe cation</name>
        <dbReference type="ChEBI" id="CHEBI:24875"/>
        <label>2</label>
    </ligand>
</feature>
<evidence type="ECO:0000256" key="8">
    <source>
        <dbReference type="HAMAP-Rule" id="MF_01658"/>
    </source>
</evidence>
<dbReference type="PANTHER" id="PTHR11237:SF4">
    <property type="entry name" value="5-DEMETHOXYUBIQUINONE HYDROXYLASE, MITOCHONDRIAL"/>
    <property type="match status" value="1"/>
</dbReference>
<dbReference type="HAMAP" id="MF_01658">
    <property type="entry name" value="COQ7"/>
    <property type="match status" value="1"/>
</dbReference>
<evidence type="ECO:0000256" key="4">
    <source>
        <dbReference type="ARBA" id="ARBA00023002"/>
    </source>
</evidence>
<feature type="binding site" evidence="8">
    <location>
        <position position="145"/>
    </location>
    <ligand>
        <name>Fe cation</name>
        <dbReference type="ChEBI" id="CHEBI:24875"/>
        <label>1</label>
    </ligand>
</feature>
<feature type="binding site" evidence="8">
    <location>
        <position position="61"/>
    </location>
    <ligand>
        <name>Fe cation</name>
        <dbReference type="ChEBI" id="CHEBI:24875"/>
        <label>1</label>
    </ligand>
</feature>
<dbReference type="AlphaFoldDB" id="A0A8S8X6Z5"/>
<comment type="similarity">
    <text evidence="8">Belongs to the COQ7 family.</text>
</comment>
<dbReference type="GO" id="GO:0008682">
    <property type="term" value="F:3-demethoxyubiquinol 3-hydroxylase activity"/>
    <property type="evidence" value="ECO:0007669"/>
    <property type="project" value="UniProtKB-EC"/>
</dbReference>
<comment type="subcellular location">
    <subcellularLocation>
        <location evidence="8">Cell membrane</location>
        <topology evidence="8">Peripheral membrane protein</topology>
    </subcellularLocation>
</comment>
<comment type="caution">
    <text evidence="9">The sequence shown here is derived from an EMBL/GenBank/DDBJ whole genome shotgun (WGS) entry which is preliminary data.</text>
</comment>
<feature type="binding site" evidence="8">
    <location>
        <position position="148"/>
    </location>
    <ligand>
        <name>Fe cation</name>
        <dbReference type="ChEBI" id="CHEBI:24875"/>
        <label>2</label>
    </ligand>
</feature>
<dbReference type="InterPro" id="IPR011566">
    <property type="entry name" value="Ubq_synth_Coq7"/>
</dbReference>
<keyword evidence="5 8" id="KW-0408">Iron</keyword>
<comment type="pathway">
    <text evidence="1 8">Cofactor biosynthesis; ubiquinone biosynthesis.</text>
</comment>
<dbReference type="EC" id="1.14.99.60" evidence="8"/>
<evidence type="ECO:0000256" key="5">
    <source>
        <dbReference type="ARBA" id="ARBA00023004"/>
    </source>
</evidence>
<comment type="cofactor">
    <cofactor evidence="8">
        <name>Fe cation</name>
        <dbReference type="ChEBI" id="CHEBI:24875"/>
    </cofactor>
    <text evidence="8">Binds 2 iron ions per subunit.</text>
</comment>
<dbReference type="GO" id="GO:0006744">
    <property type="term" value="P:ubiquinone biosynthetic process"/>
    <property type="evidence" value="ECO:0007669"/>
    <property type="project" value="UniProtKB-UniRule"/>
</dbReference>
<gene>
    <name evidence="8 9" type="primary">coq7</name>
    <name evidence="9" type="ORF">TMPK1_10200</name>
</gene>
<evidence type="ECO:0000256" key="7">
    <source>
        <dbReference type="ARBA" id="ARBA00023136"/>
    </source>
</evidence>
<keyword evidence="6 8" id="KW-0503">Monooxygenase</keyword>
<protein>
    <recommendedName>
        <fullName evidence="8">3-demethoxyubiquinol 3-hydroxylase</fullName>
        <shortName evidence="8">DMQ hydroxylase</shortName>
        <ecNumber evidence="8">1.14.99.60</ecNumber>
    </recommendedName>
    <alternativeName>
        <fullName evidence="8">2-nonaprenyl-3-methyl-6-methoxy-1,4-benzoquinol hydroxylase</fullName>
    </alternativeName>
</protein>
<dbReference type="InterPro" id="IPR009078">
    <property type="entry name" value="Ferritin-like_SF"/>
</dbReference>
<feature type="binding site" evidence="8">
    <location>
        <position position="30"/>
    </location>
    <ligand>
        <name>Fe cation</name>
        <dbReference type="ChEBI" id="CHEBI:24875"/>
        <label>1</label>
    </ligand>
</feature>
<feature type="binding site" evidence="8">
    <location>
        <position position="61"/>
    </location>
    <ligand>
        <name>Fe cation</name>
        <dbReference type="ChEBI" id="CHEBI:24875"/>
        <label>2</label>
    </ligand>
</feature>
<dbReference type="RefSeq" id="WP_420241843.1">
    <property type="nucleotide sequence ID" value="NZ_BOPV01000001.1"/>
</dbReference>
<comment type="catalytic activity">
    <reaction evidence="8">
        <text>a 5-methoxy-2-methyl-3-(all-trans-polyprenyl)benzene-1,4-diol + AH2 + O2 = a 3-demethylubiquinol + A + H2O</text>
        <dbReference type="Rhea" id="RHEA:50908"/>
        <dbReference type="Rhea" id="RHEA-COMP:10859"/>
        <dbReference type="Rhea" id="RHEA-COMP:10914"/>
        <dbReference type="ChEBI" id="CHEBI:13193"/>
        <dbReference type="ChEBI" id="CHEBI:15377"/>
        <dbReference type="ChEBI" id="CHEBI:15379"/>
        <dbReference type="ChEBI" id="CHEBI:17499"/>
        <dbReference type="ChEBI" id="CHEBI:84167"/>
        <dbReference type="ChEBI" id="CHEBI:84422"/>
        <dbReference type="EC" id="1.14.99.60"/>
    </reaction>
</comment>
<evidence type="ECO:0000256" key="6">
    <source>
        <dbReference type="ARBA" id="ARBA00023033"/>
    </source>
</evidence>
<dbReference type="GO" id="GO:0046872">
    <property type="term" value="F:metal ion binding"/>
    <property type="evidence" value="ECO:0007669"/>
    <property type="project" value="UniProtKB-KW"/>
</dbReference>
<feature type="binding site" evidence="8">
    <location>
        <position position="64"/>
    </location>
    <ligand>
        <name>Fe cation</name>
        <dbReference type="ChEBI" id="CHEBI:24875"/>
        <label>1</label>
    </ligand>
</feature>
<evidence type="ECO:0000256" key="1">
    <source>
        <dbReference type="ARBA" id="ARBA00004749"/>
    </source>
</evidence>
<sequence length="184" mass="20235">MTDTGPRTLPGDLTGHALIDRIVRVDHAGEYGAMRIYDGQLAVLGNKSEAGAAIEKMRDQEREHLDWFEAAVPRYRARPTVLHPLWHVGGFVLGAATAALGPRAAMACTVAVEEVIDEHYAKQTRQLGDTEPELVAKIEQFRAEELEHRDTGLAHEAEQAPAYPVLRAAVKGACRFAIFLSERV</sequence>
<evidence type="ECO:0000256" key="2">
    <source>
        <dbReference type="ARBA" id="ARBA00022688"/>
    </source>
</evidence>
<keyword evidence="4 8" id="KW-0560">Oxidoreductase</keyword>
<evidence type="ECO:0000313" key="9">
    <source>
        <dbReference type="EMBL" id="GIL38783.1"/>
    </source>
</evidence>
<evidence type="ECO:0000313" key="10">
    <source>
        <dbReference type="Proteomes" id="UP000681075"/>
    </source>
</evidence>
<keyword evidence="10" id="KW-1185">Reference proteome</keyword>